<dbReference type="Proteomes" id="UP000199147">
    <property type="component" value="Unassembled WGS sequence"/>
</dbReference>
<evidence type="ECO:0000313" key="3">
    <source>
        <dbReference type="Proteomes" id="UP000199147"/>
    </source>
</evidence>
<keyword evidence="3" id="KW-1185">Reference proteome</keyword>
<dbReference type="AlphaFoldDB" id="A0A0H5RYZ8"/>
<dbReference type="EMBL" id="CWKH01000001">
    <property type="protein sequence ID" value="CRZ13914.1"/>
    <property type="molecule type" value="Genomic_DNA"/>
</dbReference>
<evidence type="ECO:0000256" key="1">
    <source>
        <dbReference type="SAM" id="Coils"/>
    </source>
</evidence>
<accession>A0A0H5RYZ8</accession>
<name>A0A0H5RYZ8_9MYCO</name>
<feature type="coiled-coil region" evidence="1">
    <location>
        <begin position="569"/>
        <end position="603"/>
    </location>
</feature>
<reference evidence="3" key="1">
    <citation type="submission" date="2015-07" db="EMBL/GenBank/DDBJ databases">
        <authorList>
            <person name="Urmite Genomes"/>
        </authorList>
    </citation>
    <scope>NUCLEOTIDE SEQUENCE [LARGE SCALE GENOMIC DNA]</scope>
    <source>
        <strain evidence="3">type strain: ATCC 49404</strain>
    </source>
</reference>
<protein>
    <recommendedName>
        <fullName evidence="4">DUF4139 domain-containing protein</fullName>
    </recommendedName>
</protein>
<keyword evidence="1" id="KW-0175">Coiled coil</keyword>
<gene>
    <name evidence="2" type="ORF">BN2156_00757</name>
</gene>
<evidence type="ECO:0008006" key="4">
    <source>
        <dbReference type="Google" id="ProtNLM"/>
    </source>
</evidence>
<sequence length="622" mass="68728">MYKHGVAYVSRSGPVDGDFELTFRRDDMKDVLKSLSVEITGGQASMGTVAFDSPTDPRTELADRNLLLEPGGALLGLIEALRGRAVEIRCGDSRHRGEVIGLDDSAEHRRLLVLRTEAGAVSLVDLADAERVDLIEDPSRADLAYLIDRSRAATAGQDCQVTVQIRGRAEQARLSYIVPAPMWRVSYRLVRDGDALVVAAMGIVHNPIDEDLTDVALTLTTGQPISFDIDLYHGRKVRRAVVEEQERVAIGRKTRGVASAMAAPAAMPDADGAFGAYEEAVAEVETADSGEYFEYRLTAPVSLKRGGAAMVPLAVSRVDGVRRELVWRDGAPAPDVVLAFTNNTGVVLEEGPVVIYERDGHEQDSYAGEAMMPFTARDATVRLAFAKDLAVRCRSTSKAGRVTARVRLAHDAVVEEQRVEKRYRLRAQNDHDEAVDVIFELIRLPDHRIVPLDGVADTEDDGTWHRVRVSVPGHQTVEATVLETWPIYSEIAYHDLSPRQLEQWLAGRSLDASTIDELSGVLRRWEQADRLDTERERLDAGRAEDYAAQSQIAEQLKVLGSDGPEGELRRRQVEQLAQLQDRVNAIEAQIRGLREEADTVRRAASEELRRLIADDLTSVDEH</sequence>
<evidence type="ECO:0000313" key="2">
    <source>
        <dbReference type="EMBL" id="CRZ13914.1"/>
    </source>
</evidence>
<dbReference type="STRING" id="146018.BN2156_00757"/>
<proteinExistence type="predicted"/>
<organism evidence="2 3">
    <name type="scientific">Mycolicibacterium neworleansense</name>
    <dbReference type="NCBI Taxonomy" id="146018"/>
    <lineage>
        <taxon>Bacteria</taxon>
        <taxon>Bacillati</taxon>
        <taxon>Actinomycetota</taxon>
        <taxon>Actinomycetes</taxon>
        <taxon>Mycobacteriales</taxon>
        <taxon>Mycobacteriaceae</taxon>
        <taxon>Mycolicibacterium</taxon>
    </lineage>
</organism>